<organism evidence="1 2">
    <name type="scientific">Phytophthora rubi</name>
    <dbReference type="NCBI Taxonomy" id="129364"/>
    <lineage>
        <taxon>Eukaryota</taxon>
        <taxon>Sar</taxon>
        <taxon>Stramenopiles</taxon>
        <taxon>Oomycota</taxon>
        <taxon>Peronosporomycetes</taxon>
        <taxon>Peronosporales</taxon>
        <taxon>Peronosporaceae</taxon>
        <taxon>Phytophthora</taxon>
    </lineage>
</organism>
<dbReference type="Proteomes" id="UP000434957">
    <property type="component" value="Unassembled WGS sequence"/>
</dbReference>
<evidence type="ECO:0000313" key="1">
    <source>
        <dbReference type="EMBL" id="KAE9282376.1"/>
    </source>
</evidence>
<proteinExistence type="predicted"/>
<keyword evidence="2" id="KW-1185">Reference proteome</keyword>
<protein>
    <submittedName>
        <fullName evidence="1">Uncharacterized protein</fullName>
    </submittedName>
</protein>
<gene>
    <name evidence="1" type="ORF">PR003_g27425</name>
</gene>
<evidence type="ECO:0000313" key="2">
    <source>
        <dbReference type="Proteomes" id="UP000434957"/>
    </source>
</evidence>
<name>A0A6A4C6X5_9STRA</name>
<accession>A0A6A4C6X5</accession>
<sequence length="74" mass="8458">MLRRIFSTGKCSKARLLHYFALSEEQIAAKNEATSLKDSLGGTTATARLPDWYRPCSRTARARRCRTRTHRRGC</sequence>
<dbReference type="EMBL" id="QXFT01003822">
    <property type="protein sequence ID" value="KAE9282376.1"/>
    <property type="molecule type" value="Genomic_DNA"/>
</dbReference>
<dbReference type="AlphaFoldDB" id="A0A6A4C6X5"/>
<reference evidence="1 2" key="1">
    <citation type="submission" date="2018-08" db="EMBL/GenBank/DDBJ databases">
        <title>Genomic investigation of the strawberry pathogen Phytophthora fragariae indicates pathogenicity is determined by transcriptional variation in three key races.</title>
        <authorList>
            <person name="Adams T.M."/>
            <person name="Armitage A.D."/>
            <person name="Sobczyk M.K."/>
            <person name="Bates H.J."/>
            <person name="Dunwell J.M."/>
            <person name="Nellist C.F."/>
            <person name="Harrison R.J."/>
        </authorList>
    </citation>
    <scope>NUCLEOTIDE SEQUENCE [LARGE SCALE GENOMIC DNA]</scope>
    <source>
        <strain evidence="1 2">SCRP333</strain>
    </source>
</reference>
<comment type="caution">
    <text evidence="1">The sequence shown here is derived from an EMBL/GenBank/DDBJ whole genome shotgun (WGS) entry which is preliminary data.</text>
</comment>